<dbReference type="RefSeq" id="WP_064027605.1">
    <property type="nucleotide sequence ID" value="NZ_LUUK01000151.1"/>
</dbReference>
<gene>
    <name evidence="2" type="ORF">A1355_03395</name>
</gene>
<reference evidence="3" key="1">
    <citation type="submission" date="2016-03" db="EMBL/GenBank/DDBJ databases">
        <authorList>
            <person name="Heylen K."/>
            <person name="De Vos P."/>
            <person name="Vekeman B."/>
        </authorList>
    </citation>
    <scope>NUCLEOTIDE SEQUENCE [LARGE SCALE GENOMIC DNA]</scope>
    <source>
        <strain evidence="3">R-45383</strain>
    </source>
</reference>
<protein>
    <recommendedName>
        <fullName evidence="4">Copper homeostasis protein</fullName>
    </recommendedName>
</protein>
<dbReference type="AlphaFoldDB" id="A0A177NRS5"/>
<feature type="signal peptide" evidence="1">
    <location>
        <begin position="1"/>
        <end position="25"/>
    </location>
</feature>
<dbReference type="Pfam" id="PF04170">
    <property type="entry name" value="NlpE"/>
    <property type="match status" value="1"/>
</dbReference>
<sequence>MRIVRLKVLLTSLALGIAFGGPVQAENAGPQDHAGHHGSDSFEWPGIYNGFLPCTDCAGIKTSLALNKNSSYMLMTQFAGKSDREFVEKGKYRWDDKSKTITLTPKNGGASHVYLVGENALTQLDEHGNRISGKQAERYQLRRTDFTQQAPSHGGH</sequence>
<evidence type="ECO:0000256" key="1">
    <source>
        <dbReference type="SAM" id="SignalP"/>
    </source>
</evidence>
<name>A0A177NRS5_9GAMM</name>
<comment type="caution">
    <text evidence="2">The sequence shown here is derived from an EMBL/GenBank/DDBJ whole genome shotgun (WGS) entry which is preliminary data.</text>
</comment>
<dbReference type="OrthoDB" id="5348860at2"/>
<dbReference type="InterPro" id="IPR007298">
    <property type="entry name" value="Cu-R_lipoprotein_NlpE"/>
</dbReference>
<evidence type="ECO:0008006" key="4">
    <source>
        <dbReference type="Google" id="ProtNLM"/>
    </source>
</evidence>
<keyword evidence="1" id="KW-0732">Signal</keyword>
<dbReference type="Gene3D" id="2.40.128.640">
    <property type="match status" value="1"/>
</dbReference>
<evidence type="ECO:0000313" key="2">
    <source>
        <dbReference type="EMBL" id="OAI20003.1"/>
    </source>
</evidence>
<accession>A0A177NRS5</accession>
<dbReference type="STRING" id="702114.A1355_03395"/>
<evidence type="ECO:0000313" key="3">
    <source>
        <dbReference type="Proteomes" id="UP000077628"/>
    </source>
</evidence>
<dbReference type="EMBL" id="LUUK01000151">
    <property type="protein sequence ID" value="OAI20003.1"/>
    <property type="molecule type" value="Genomic_DNA"/>
</dbReference>
<dbReference type="Proteomes" id="UP000077628">
    <property type="component" value="Unassembled WGS sequence"/>
</dbReference>
<keyword evidence="3" id="KW-1185">Reference proteome</keyword>
<organism evidence="2 3">
    <name type="scientific">Methylomonas koyamae</name>
    <dbReference type="NCBI Taxonomy" id="702114"/>
    <lineage>
        <taxon>Bacteria</taxon>
        <taxon>Pseudomonadati</taxon>
        <taxon>Pseudomonadota</taxon>
        <taxon>Gammaproteobacteria</taxon>
        <taxon>Methylococcales</taxon>
        <taxon>Methylococcaceae</taxon>
        <taxon>Methylomonas</taxon>
    </lineage>
</organism>
<proteinExistence type="predicted"/>
<feature type="chain" id="PRO_5008069468" description="Copper homeostasis protein" evidence="1">
    <location>
        <begin position="26"/>
        <end position="156"/>
    </location>
</feature>